<name>A0A6A6PSM9_9PEZI</name>
<accession>A0A6A6PSM9</accession>
<dbReference type="AlphaFoldDB" id="A0A6A6PSM9"/>
<dbReference type="Gene3D" id="3.40.50.1110">
    <property type="entry name" value="SGNH hydrolase"/>
    <property type="match status" value="1"/>
</dbReference>
<keyword evidence="3" id="KW-1185">Reference proteome</keyword>
<dbReference type="GO" id="GO:0006629">
    <property type="term" value="P:lipid metabolic process"/>
    <property type="evidence" value="ECO:0007669"/>
    <property type="project" value="TreeGrafter"/>
</dbReference>
<dbReference type="Proteomes" id="UP000799767">
    <property type="component" value="Unassembled WGS sequence"/>
</dbReference>
<keyword evidence="2" id="KW-0378">Hydrolase</keyword>
<dbReference type="PANTHER" id="PTHR37981:SF1">
    <property type="entry name" value="SGNH HYDROLASE-TYPE ESTERASE DOMAIN-CONTAINING PROTEIN"/>
    <property type="match status" value="1"/>
</dbReference>
<evidence type="ECO:0000313" key="2">
    <source>
        <dbReference type="EMBL" id="KAF2482684.1"/>
    </source>
</evidence>
<organism evidence="2 3">
    <name type="scientific">Neohortaea acidophila</name>
    <dbReference type="NCBI Taxonomy" id="245834"/>
    <lineage>
        <taxon>Eukaryota</taxon>
        <taxon>Fungi</taxon>
        <taxon>Dikarya</taxon>
        <taxon>Ascomycota</taxon>
        <taxon>Pezizomycotina</taxon>
        <taxon>Dothideomycetes</taxon>
        <taxon>Dothideomycetidae</taxon>
        <taxon>Mycosphaerellales</taxon>
        <taxon>Teratosphaeriaceae</taxon>
        <taxon>Neohortaea</taxon>
    </lineage>
</organism>
<dbReference type="InterPro" id="IPR037460">
    <property type="entry name" value="SEST-like"/>
</dbReference>
<evidence type="ECO:0000313" key="3">
    <source>
        <dbReference type="Proteomes" id="UP000799767"/>
    </source>
</evidence>
<proteinExistence type="predicted"/>
<evidence type="ECO:0000259" key="1">
    <source>
        <dbReference type="Pfam" id="PF13472"/>
    </source>
</evidence>
<protein>
    <submittedName>
        <fullName evidence="2">SGNH hydrolase-type esterase domain-containing protein</fullName>
    </submittedName>
</protein>
<dbReference type="GeneID" id="54474832"/>
<gene>
    <name evidence="2" type="ORF">BDY17DRAFT_298976</name>
</gene>
<dbReference type="InterPro" id="IPR013830">
    <property type="entry name" value="SGNH_hydro"/>
</dbReference>
<dbReference type="SUPFAM" id="SSF52266">
    <property type="entry name" value="SGNH hydrolase"/>
    <property type="match status" value="1"/>
</dbReference>
<dbReference type="PANTHER" id="PTHR37981">
    <property type="entry name" value="LIPASE 2"/>
    <property type="match status" value="1"/>
</dbReference>
<dbReference type="RefSeq" id="XP_033589254.1">
    <property type="nucleotide sequence ID" value="XM_033733830.1"/>
</dbReference>
<dbReference type="GO" id="GO:0016788">
    <property type="term" value="F:hydrolase activity, acting on ester bonds"/>
    <property type="evidence" value="ECO:0007669"/>
    <property type="project" value="InterPro"/>
</dbReference>
<dbReference type="InterPro" id="IPR036514">
    <property type="entry name" value="SGNH_hydro_sf"/>
</dbReference>
<reference evidence="2" key="1">
    <citation type="journal article" date="2020" name="Stud. Mycol.">
        <title>101 Dothideomycetes genomes: a test case for predicting lifestyles and emergence of pathogens.</title>
        <authorList>
            <person name="Haridas S."/>
            <person name="Albert R."/>
            <person name="Binder M."/>
            <person name="Bloem J."/>
            <person name="Labutti K."/>
            <person name="Salamov A."/>
            <person name="Andreopoulos B."/>
            <person name="Baker S."/>
            <person name="Barry K."/>
            <person name="Bills G."/>
            <person name="Bluhm B."/>
            <person name="Cannon C."/>
            <person name="Castanera R."/>
            <person name="Culley D."/>
            <person name="Daum C."/>
            <person name="Ezra D."/>
            <person name="Gonzalez J."/>
            <person name="Henrissat B."/>
            <person name="Kuo A."/>
            <person name="Liang C."/>
            <person name="Lipzen A."/>
            <person name="Lutzoni F."/>
            <person name="Magnuson J."/>
            <person name="Mondo S."/>
            <person name="Nolan M."/>
            <person name="Ohm R."/>
            <person name="Pangilinan J."/>
            <person name="Park H.-J."/>
            <person name="Ramirez L."/>
            <person name="Alfaro M."/>
            <person name="Sun H."/>
            <person name="Tritt A."/>
            <person name="Yoshinaga Y."/>
            <person name="Zwiers L.-H."/>
            <person name="Turgeon B."/>
            <person name="Goodwin S."/>
            <person name="Spatafora J."/>
            <person name="Crous P."/>
            <person name="Grigoriev I."/>
        </authorList>
    </citation>
    <scope>NUCLEOTIDE SEQUENCE</scope>
    <source>
        <strain evidence="2">CBS 113389</strain>
    </source>
</reference>
<dbReference type="CDD" id="cd01823">
    <property type="entry name" value="SEST_like"/>
    <property type="match status" value="1"/>
</dbReference>
<sequence>MTKLHIAALGSSFAAGPSIEPIENKAAGRSTRNYAHQLAEALDAQLTDLSVSGATLLNVLHDKQTMGGQTFDAQLDHLPADADIVTLTCGGNDLNYIGGLVYDSLLSYLGPLKKVVPGQTKDPPIQLDELRNRFLAVLDKIHDIAPKAKVYLVEYLTIIGNDTRPWLDIALTAEQMKHYADVAVMLSTAYNDATKSRSFAEILPVARSSNEHALGSRVPWVEGFNLSMLMRGVAPYHPNLAGHTAIAEMLRERVSQNK</sequence>
<dbReference type="EMBL" id="MU001636">
    <property type="protein sequence ID" value="KAF2482684.1"/>
    <property type="molecule type" value="Genomic_DNA"/>
</dbReference>
<dbReference type="Pfam" id="PF13472">
    <property type="entry name" value="Lipase_GDSL_2"/>
    <property type="match status" value="1"/>
</dbReference>
<dbReference type="OrthoDB" id="21678at2759"/>
<feature type="domain" description="SGNH hydrolase-type esterase" evidence="1">
    <location>
        <begin position="8"/>
        <end position="244"/>
    </location>
</feature>